<dbReference type="Proteomes" id="UP001139451">
    <property type="component" value="Unassembled WGS sequence"/>
</dbReference>
<dbReference type="AlphaFoldDB" id="A0A9X2HSX9"/>
<gene>
    <name evidence="2" type="ORF">M9978_20940</name>
</gene>
<feature type="transmembrane region" description="Helical" evidence="1">
    <location>
        <begin position="20"/>
        <end position="38"/>
    </location>
</feature>
<comment type="caution">
    <text evidence="2">The sequence shown here is derived from an EMBL/GenBank/DDBJ whole genome shotgun (WGS) entry which is preliminary data.</text>
</comment>
<name>A0A9X2HSX9_9SPHN</name>
<accession>A0A9X2HSX9</accession>
<dbReference type="RefSeq" id="WP_254296782.1">
    <property type="nucleotide sequence ID" value="NZ_JAMLDX010000025.1"/>
</dbReference>
<protein>
    <submittedName>
        <fullName evidence="2">Uncharacterized protein</fullName>
    </submittedName>
</protein>
<keyword evidence="1" id="KW-1133">Transmembrane helix</keyword>
<dbReference type="EMBL" id="JAMLDX010000025">
    <property type="protein sequence ID" value="MCP3732889.1"/>
    <property type="molecule type" value="Genomic_DNA"/>
</dbReference>
<organism evidence="2 3">
    <name type="scientific">Sphingomonas tagetis</name>
    <dbReference type="NCBI Taxonomy" id="2949092"/>
    <lineage>
        <taxon>Bacteria</taxon>
        <taxon>Pseudomonadati</taxon>
        <taxon>Pseudomonadota</taxon>
        <taxon>Alphaproteobacteria</taxon>
        <taxon>Sphingomonadales</taxon>
        <taxon>Sphingomonadaceae</taxon>
        <taxon>Sphingomonas</taxon>
    </lineage>
</organism>
<keyword evidence="1" id="KW-0472">Membrane</keyword>
<evidence type="ECO:0000313" key="2">
    <source>
        <dbReference type="EMBL" id="MCP3732889.1"/>
    </source>
</evidence>
<evidence type="ECO:0000256" key="1">
    <source>
        <dbReference type="SAM" id="Phobius"/>
    </source>
</evidence>
<proteinExistence type="predicted"/>
<keyword evidence="3" id="KW-1185">Reference proteome</keyword>
<sequence length="113" mass="12484">MLFYATFKEALANYSGFADTVLHIHAGLLILLVARLVTRRSMGTFVPLLAVLGVELANETIDRINHGSWRWHDMLSDIGYTLFWPLVLSIAICLYPPHSSIDANSGGELSPAE</sequence>
<keyword evidence="1" id="KW-0812">Transmembrane</keyword>
<reference evidence="2" key="1">
    <citation type="submission" date="2022-05" db="EMBL/GenBank/DDBJ databases">
        <title>Sphingomonas sp. strain MG17 Genome sequencing and assembly.</title>
        <authorList>
            <person name="Kim I."/>
        </authorList>
    </citation>
    <scope>NUCLEOTIDE SEQUENCE</scope>
    <source>
        <strain evidence="2">MG17</strain>
    </source>
</reference>
<evidence type="ECO:0000313" key="3">
    <source>
        <dbReference type="Proteomes" id="UP001139451"/>
    </source>
</evidence>